<organism evidence="3 4">
    <name type="scientific">Sphingopyxis fribergensis</name>
    <dbReference type="NCBI Taxonomy" id="1515612"/>
    <lineage>
        <taxon>Bacteria</taxon>
        <taxon>Pseudomonadati</taxon>
        <taxon>Pseudomonadota</taxon>
        <taxon>Alphaproteobacteria</taxon>
        <taxon>Sphingomonadales</taxon>
        <taxon>Sphingomonadaceae</taxon>
        <taxon>Sphingopyxis</taxon>
    </lineage>
</organism>
<dbReference type="EMBL" id="CP009122">
    <property type="protein sequence ID" value="AJA08178.1"/>
    <property type="molecule type" value="Genomic_DNA"/>
</dbReference>
<protein>
    <submittedName>
        <fullName evidence="3">Putative nucleoside-diphosphate sugar epimerase</fullName>
    </submittedName>
</protein>
<sequence>MKVVVIGGTGLIGSKVVSKLNALGHQAVAAAPNTGVNTLTGEGLAKALGGAEVVVDLANSPTFDEAAITFFKTAGENVAKAEKAAGVGHHVALSVVGTEKMGVSPYFLAKQAQEELIRGSGIPFTIVHATQFMEFLRGIGQSAVVGDEIHLSHAYIQPMAAEDVADAVTSVALAEPANKIVEIGGPEKFHLDEIIGKVLAFDGDTRPVVTDPEARYFGLRLDDDSLIPSPGAKLGSTRFDWWLENVPPPSKK</sequence>
<dbReference type="KEGG" id="sphk:SKP52_06265"/>
<dbReference type="Proteomes" id="UP000030907">
    <property type="component" value="Chromosome"/>
</dbReference>
<dbReference type="OrthoDB" id="9771302at2"/>
<keyword evidence="4" id="KW-1185">Reference proteome</keyword>
<gene>
    <name evidence="3" type="ORF">SKP52_06265</name>
</gene>
<evidence type="ECO:0000259" key="2">
    <source>
        <dbReference type="Pfam" id="PF13460"/>
    </source>
</evidence>
<dbReference type="Pfam" id="PF13460">
    <property type="entry name" value="NAD_binding_10"/>
    <property type="match status" value="1"/>
</dbReference>
<dbReference type="HOGENOM" id="CLU_007383_5_2_5"/>
<keyword evidence="1" id="KW-0521">NADP</keyword>
<feature type="domain" description="NAD(P)-binding" evidence="2">
    <location>
        <begin position="7"/>
        <end position="171"/>
    </location>
</feature>
<dbReference type="STRING" id="1515612.SKP52_06265"/>
<evidence type="ECO:0000256" key="1">
    <source>
        <dbReference type="ARBA" id="ARBA00022857"/>
    </source>
</evidence>
<evidence type="ECO:0000313" key="4">
    <source>
        <dbReference type="Proteomes" id="UP000030907"/>
    </source>
</evidence>
<dbReference type="Gene3D" id="3.40.50.720">
    <property type="entry name" value="NAD(P)-binding Rossmann-like Domain"/>
    <property type="match status" value="1"/>
</dbReference>
<dbReference type="InterPro" id="IPR016040">
    <property type="entry name" value="NAD(P)-bd_dom"/>
</dbReference>
<dbReference type="InterPro" id="IPR036291">
    <property type="entry name" value="NAD(P)-bd_dom_sf"/>
</dbReference>
<dbReference type="PANTHER" id="PTHR42748:SF3">
    <property type="entry name" value="BLL4366 PROTEIN"/>
    <property type="match status" value="1"/>
</dbReference>
<dbReference type="InterPro" id="IPR051164">
    <property type="entry name" value="NmrA-like_oxidored"/>
</dbReference>
<dbReference type="PANTHER" id="PTHR42748">
    <property type="entry name" value="NITROGEN METABOLITE REPRESSION PROTEIN NMRA FAMILY MEMBER"/>
    <property type="match status" value="1"/>
</dbReference>
<proteinExistence type="predicted"/>
<dbReference type="SUPFAM" id="SSF51735">
    <property type="entry name" value="NAD(P)-binding Rossmann-fold domains"/>
    <property type="match status" value="1"/>
</dbReference>
<reference evidence="3 4" key="1">
    <citation type="journal article" date="2015" name="Int. J. Syst. Evol. Microbiol.">
        <title>Description of Sphingopyxis fribergensis sp. nov. - a soil bacterium with the ability to degrade styrene and phenylacetic acid.</title>
        <authorList>
            <person name="Oelschlagel M."/>
            <person name="Ruckert C."/>
            <person name="Kalinowski J."/>
            <person name="Schmidt G."/>
            <person name="Schlomann M."/>
            <person name="Tischler D."/>
        </authorList>
    </citation>
    <scope>NUCLEOTIDE SEQUENCE [LARGE SCALE GENOMIC DNA]</scope>
    <source>
        <strain evidence="3 4">Kp5.2</strain>
    </source>
</reference>
<evidence type="ECO:0000313" key="3">
    <source>
        <dbReference type="EMBL" id="AJA08178.1"/>
    </source>
</evidence>
<name>A0A0A7PG70_9SPHN</name>
<accession>A0A0A7PG70</accession>
<dbReference type="RefSeq" id="WP_039572869.1">
    <property type="nucleotide sequence ID" value="NZ_CP009122.1"/>
</dbReference>
<dbReference type="AlphaFoldDB" id="A0A0A7PG70"/>